<accession>A0ABX9VYD4</accession>
<protein>
    <submittedName>
        <fullName evidence="1">Uncharacterized protein</fullName>
    </submittedName>
</protein>
<dbReference type="RefSeq" id="WP_123183568.1">
    <property type="nucleotide sequence ID" value="NZ_RHGB01000026.1"/>
</dbReference>
<dbReference type="Proteomes" id="UP000274695">
    <property type="component" value="Unassembled WGS sequence"/>
</dbReference>
<organism evidence="1 2">
    <name type="scientific">Zhongshania marina</name>
    <dbReference type="NCBI Taxonomy" id="2304603"/>
    <lineage>
        <taxon>Bacteria</taxon>
        <taxon>Pseudomonadati</taxon>
        <taxon>Pseudomonadota</taxon>
        <taxon>Gammaproteobacteria</taxon>
        <taxon>Cellvibrionales</taxon>
        <taxon>Spongiibacteraceae</taxon>
        <taxon>Zhongshania</taxon>
    </lineage>
</organism>
<name>A0ABX9VYD4_9GAMM</name>
<sequence>MDNPPIFYLNSDIKTAEMKRASSSFKRITKNVEYTNIIFVTVSDQNSNNILIYSDGAGNNEYIESIYKDYKSLVYSDKNILDDDWKLIEIICNELVNKCTRINIGKKISNSESDEFSDFIARCRVKGSLVICLYTSDIHSDEIWEYGVKDLYFRRVIKKWIDNFAWDKALNNSSKIETSANITLNNELKVLNFAFYLGGRGMPQRLFGFSRTDRKKGLIGYGWM</sequence>
<keyword evidence="2" id="KW-1185">Reference proteome</keyword>
<reference evidence="1 2" key="1">
    <citation type="submission" date="2018-10" db="EMBL/GenBank/DDBJ databases">
        <title>Draft genome sequence of Zhongshania sp. DSW25-10.</title>
        <authorList>
            <person name="Oh J."/>
        </authorList>
    </citation>
    <scope>NUCLEOTIDE SEQUENCE [LARGE SCALE GENOMIC DNA]</scope>
    <source>
        <strain evidence="1 2">DSW25-10</strain>
    </source>
</reference>
<proteinExistence type="predicted"/>
<evidence type="ECO:0000313" key="2">
    <source>
        <dbReference type="Proteomes" id="UP000274695"/>
    </source>
</evidence>
<evidence type="ECO:0000313" key="1">
    <source>
        <dbReference type="EMBL" id="RNL58820.1"/>
    </source>
</evidence>
<comment type="caution">
    <text evidence="1">The sequence shown here is derived from an EMBL/GenBank/DDBJ whole genome shotgun (WGS) entry which is preliminary data.</text>
</comment>
<dbReference type="EMBL" id="RHGB01000026">
    <property type="protein sequence ID" value="RNL58820.1"/>
    <property type="molecule type" value="Genomic_DNA"/>
</dbReference>
<gene>
    <name evidence="1" type="ORF">D0911_17485</name>
</gene>